<keyword evidence="3" id="KW-1185">Reference proteome</keyword>
<name>A0A4S8LKP1_DENBC</name>
<proteinExistence type="predicted"/>
<dbReference type="Proteomes" id="UP000297245">
    <property type="component" value="Unassembled WGS sequence"/>
</dbReference>
<evidence type="ECO:0000313" key="2">
    <source>
        <dbReference type="EMBL" id="THU89601.1"/>
    </source>
</evidence>
<accession>A0A4S8LKP1</accession>
<protein>
    <submittedName>
        <fullName evidence="2">Uncharacterized protein</fullName>
    </submittedName>
</protein>
<sequence length="331" mass="37119">MFSSWNPNALPSTFDSPHGIQVSLSPQSSELQDLQPLYTQTVSAQFLLRAPHSVKPTRWREFCVSPCVPACRWLCTQRALSNLSPPRSFDCYNDDNDNDNDNDIETLNNEFKLHNPVPRRLNPYSPTTTQAAPSPPQSIRLTYAASGFVSMTRTEKELVVKTLVQRKSFDINKLRKLATLHDDIFARHSDGTQKNTGELRAEFSSHHCTDICLIRNEDIVIAGMSDFPALSETDFTSSANALKLRNRVSGTSNSRKRKNNTEGASSRKKRKTTSSTVADTLVTVEDQSASTDHEDEWPEMLPLTEKLNILQESFDAGNNAAIKKVEWFGEP</sequence>
<organism evidence="2 3">
    <name type="scientific">Dendrothele bispora (strain CBS 962.96)</name>
    <dbReference type="NCBI Taxonomy" id="1314807"/>
    <lineage>
        <taxon>Eukaryota</taxon>
        <taxon>Fungi</taxon>
        <taxon>Dikarya</taxon>
        <taxon>Basidiomycota</taxon>
        <taxon>Agaricomycotina</taxon>
        <taxon>Agaricomycetes</taxon>
        <taxon>Agaricomycetidae</taxon>
        <taxon>Agaricales</taxon>
        <taxon>Agaricales incertae sedis</taxon>
        <taxon>Dendrothele</taxon>
    </lineage>
</organism>
<gene>
    <name evidence="2" type="ORF">K435DRAFT_865124</name>
</gene>
<dbReference type="EMBL" id="ML179362">
    <property type="protein sequence ID" value="THU89601.1"/>
    <property type="molecule type" value="Genomic_DNA"/>
</dbReference>
<dbReference type="AlphaFoldDB" id="A0A4S8LKP1"/>
<evidence type="ECO:0000256" key="1">
    <source>
        <dbReference type="SAM" id="MobiDB-lite"/>
    </source>
</evidence>
<reference evidence="2 3" key="1">
    <citation type="journal article" date="2019" name="Nat. Ecol. Evol.">
        <title>Megaphylogeny resolves global patterns of mushroom evolution.</title>
        <authorList>
            <person name="Varga T."/>
            <person name="Krizsan K."/>
            <person name="Foldi C."/>
            <person name="Dima B."/>
            <person name="Sanchez-Garcia M."/>
            <person name="Sanchez-Ramirez S."/>
            <person name="Szollosi G.J."/>
            <person name="Szarkandi J.G."/>
            <person name="Papp V."/>
            <person name="Albert L."/>
            <person name="Andreopoulos W."/>
            <person name="Angelini C."/>
            <person name="Antonin V."/>
            <person name="Barry K.W."/>
            <person name="Bougher N.L."/>
            <person name="Buchanan P."/>
            <person name="Buyck B."/>
            <person name="Bense V."/>
            <person name="Catcheside P."/>
            <person name="Chovatia M."/>
            <person name="Cooper J."/>
            <person name="Damon W."/>
            <person name="Desjardin D."/>
            <person name="Finy P."/>
            <person name="Geml J."/>
            <person name="Haridas S."/>
            <person name="Hughes K."/>
            <person name="Justo A."/>
            <person name="Karasinski D."/>
            <person name="Kautmanova I."/>
            <person name="Kiss B."/>
            <person name="Kocsube S."/>
            <person name="Kotiranta H."/>
            <person name="LaButti K.M."/>
            <person name="Lechner B.E."/>
            <person name="Liimatainen K."/>
            <person name="Lipzen A."/>
            <person name="Lukacs Z."/>
            <person name="Mihaltcheva S."/>
            <person name="Morgado L.N."/>
            <person name="Niskanen T."/>
            <person name="Noordeloos M.E."/>
            <person name="Ohm R.A."/>
            <person name="Ortiz-Santana B."/>
            <person name="Ovrebo C."/>
            <person name="Racz N."/>
            <person name="Riley R."/>
            <person name="Savchenko A."/>
            <person name="Shiryaev A."/>
            <person name="Soop K."/>
            <person name="Spirin V."/>
            <person name="Szebenyi C."/>
            <person name="Tomsovsky M."/>
            <person name="Tulloss R.E."/>
            <person name="Uehling J."/>
            <person name="Grigoriev I.V."/>
            <person name="Vagvolgyi C."/>
            <person name="Papp T."/>
            <person name="Martin F.M."/>
            <person name="Miettinen O."/>
            <person name="Hibbett D.S."/>
            <person name="Nagy L.G."/>
        </authorList>
    </citation>
    <scope>NUCLEOTIDE SEQUENCE [LARGE SCALE GENOMIC DNA]</scope>
    <source>
        <strain evidence="2 3">CBS 962.96</strain>
    </source>
</reference>
<feature type="region of interest" description="Disordered" evidence="1">
    <location>
        <begin position="246"/>
        <end position="296"/>
    </location>
</feature>
<evidence type="ECO:0000313" key="3">
    <source>
        <dbReference type="Proteomes" id="UP000297245"/>
    </source>
</evidence>